<feature type="domain" description="HTH merR-type" evidence="5">
    <location>
        <begin position="22"/>
        <end position="91"/>
    </location>
</feature>
<protein>
    <submittedName>
        <fullName evidence="6">Putative transcriptional regulator</fullName>
    </submittedName>
</protein>
<dbReference type="GO" id="GO:0003700">
    <property type="term" value="F:DNA-binding transcription factor activity"/>
    <property type="evidence" value="ECO:0007669"/>
    <property type="project" value="InterPro"/>
</dbReference>
<evidence type="ECO:0000256" key="3">
    <source>
        <dbReference type="ARBA" id="ARBA00023125"/>
    </source>
</evidence>
<reference evidence="6 7" key="1">
    <citation type="journal article" date="2014" name="PLoS Genet.">
        <title>Hidden diversity in honey bee gut symbionts detected by single-cell genomics.</title>
        <authorList>
            <person name="Engel P."/>
            <person name="Stepanauskas R."/>
            <person name="Moran N."/>
        </authorList>
    </citation>
    <scope>NUCLEOTIDE SEQUENCE [LARGE SCALE GENOMIC DNA]</scope>
    <source>
        <strain evidence="6 7">SCGC AB-598-J21</strain>
    </source>
</reference>
<dbReference type="InterPro" id="IPR047057">
    <property type="entry name" value="MerR_fam"/>
</dbReference>
<name>A0A074W110_9NEIS</name>
<evidence type="ECO:0000259" key="5">
    <source>
        <dbReference type="PROSITE" id="PS50937"/>
    </source>
</evidence>
<keyword evidence="1" id="KW-0678">Repressor</keyword>
<dbReference type="PANTHER" id="PTHR30204">
    <property type="entry name" value="REDOX-CYCLING DRUG-SENSING TRANSCRIPTIONAL ACTIVATOR SOXR"/>
    <property type="match status" value="1"/>
</dbReference>
<dbReference type="InterPro" id="IPR009061">
    <property type="entry name" value="DNA-bd_dom_put_sf"/>
</dbReference>
<evidence type="ECO:0000256" key="4">
    <source>
        <dbReference type="ARBA" id="ARBA00023163"/>
    </source>
</evidence>
<dbReference type="Pfam" id="PF13411">
    <property type="entry name" value="MerR_1"/>
    <property type="match status" value="1"/>
</dbReference>
<dbReference type="SMART" id="SM00422">
    <property type="entry name" value="HTH_MERR"/>
    <property type="match status" value="1"/>
</dbReference>
<evidence type="ECO:0000256" key="2">
    <source>
        <dbReference type="ARBA" id="ARBA00023015"/>
    </source>
</evidence>
<dbReference type="SUPFAM" id="SSF46955">
    <property type="entry name" value="Putative DNA-binding domain"/>
    <property type="match status" value="1"/>
</dbReference>
<evidence type="ECO:0000313" key="7">
    <source>
        <dbReference type="Proteomes" id="UP000027644"/>
    </source>
</evidence>
<dbReference type="CDD" id="cd01109">
    <property type="entry name" value="HTH_YyaN"/>
    <property type="match status" value="1"/>
</dbReference>
<keyword evidence="3" id="KW-0238">DNA-binding</keyword>
<dbReference type="EMBL" id="AVQL01000434">
    <property type="protein sequence ID" value="KEQ01154.1"/>
    <property type="molecule type" value="Genomic_DNA"/>
</dbReference>
<dbReference type="Proteomes" id="UP000027644">
    <property type="component" value="Unassembled WGS sequence"/>
</dbReference>
<dbReference type="GO" id="GO:0003677">
    <property type="term" value="F:DNA binding"/>
    <property type="evidence" value="ECO:0007669"/>
    <property type="project" value="UniProtKB-KW"/>
</dbReference>
<dbReference type="InterPro" id="IPR000551">
    <property type="entry name" value="MerR-type_HTH_dom"/>
</dbReference>
<keyword evidence="2" id="KW-0805">Transcription regulation</keyword>
<gene>
    <name evidence="6" type="ORF">SASC598J21_010510</name>
</gene>
<organism evidence="6 7">
    <name type="scientific">Snodgrassella alvi SCGC AB-598-J21</name>
    <dbReference type="NCBI Taxonomy" id="1385367"/>
    <lineage>
        <taxon>Bacteria</taxon>
        <taxon>Pseudomonadati</taxon>
        <taxon>Pseudomonadota</taxon>
        <taxon>Betaproteobacteria</taxon>
        <taxon>Neisseriales</taxon>
        <taxon>Neisseriaceae</taxon>
        <taxon>Snodgrassella</taxon>
    </lineage>
</organism>
<dbReference type="Gene3D" id="1.10.1660.10">
    <property type="match status" value="1"/>
</dbReference>
<evidence type="ECO:0000256" key="1">
    <source>
        <dbReference type="ARBA" id="ARBA00022491"/>
    </source>
</evidence>
<dbReference type="AlphaFoldDB" id="A0A074W110"/>
<proteinExistence type="predicted"/>
<dbReference type="PANTHER" id="PTHR30204:SF69">
    <property type="entry name" value="MERR-FAMILY TRANSCRIPTIONAL REGULATOR"/>
    <property type="match status" value="1"/>
</dbReference>
<evidence type="ECO:0000313" key="6">
    <source>
        <dbReference type="EMBL" id="KEQ01154.1"/>
    </source>
</evidence>
<keyword evidence="4" id="KW-0804">Transcription</keyword>
<dbReference type="PROSITE" id="PS50937">
    <property type="entry name" value="HTH_MERR_2"/>
    <property type="match status" value="1"/>
</dbReference>
<comment type="caution">
    <text evidence="6">The sequence shown here is derived from an EMBL/GenBank/DDBJ whole genome shotgun (WGS) entry which is preliminary data.</text>
</comment>
<accession>A0A074W110</accession>
<sequence>MVDLQDCILSIANNGQLSLKPKYSVTEAAQILGLSAHTLRYYDSLNLFPFLQRDQHDKRFFSDADLQWAKLIECLRNANMSIKDVQHYVELCLQGDKTLDQRLNIISQQEQKLLDTMETLKKQIALLRFKKEYYENAKLKKDLDK</sequence>